<organism evidence="3 4">
    <name type="scientific">Cyanomargarita calcarea GSE-NOS-MK-12-04C</name>
    <dbReference type="NCBI Taxonomy" id="2839659"/>
    <lineage>
        <taxon>Bacteria</taxon>
        <taxon>Bacillati</taxon>
        <taxon>Cyanobacteriota</taxon>
        <taxon>Cyanophyceae</taxon>
        <taxon>Nostocales</taxon>
        <taxon>Cyanomargaritaceae</taxon>
        <taxon>Cyanomargarita</taxon>
    </lineage>
</organism>
<dbReference type="SUPFAM" id="SSF53756">
    <property type="entry name" value="UDP-Glycosyltransferase/glycogen phosphorylase"/>
    <property type="match status" value="1"/>
</dbReference>
<dbReference type="Gene3D" id="3.40.50.2000">
    <property type="entry name" value="Glycogen Phosphorylase B"/>
    <property type="match status" value="2"/>
</dbReference>
<name>A0A951UST0_9CYAN</name>
<comment type="caution">
    <text evidence="3">The sequence shown here is derived from an EMBL/GenBank/DDBJ whole genome shotgun (WGS) entry which is preliminary data.</text>
</comment>
<evidence type="ECO:0000313" key="4">
    <source>
        <dbReference type="Proteomes" id="UP000729701"/>
    </source>
</evidence>
<reference evidence="3" key="2">
    <citation type="journal article" date="2022" name="Microbiol. Resour. Announc.">
        <title>Metagenome Sequencing to Explore Phylogenomics of Terrestrial Cyanobacteria.</title>
        <authorList>
            <person name="Ward R.D."/>
            <person name="Stajich J.E."/>
            <person name="Johansen J.R."/>
            <person name="Huntemann M."/>
            <person name="Clum A."/>
            <person name="Foster B."/>
            <person name="Foster B."/>
            <person name="Roux S."/>
            <person name="Palaniappan K."/>
            <person name="Varghese N."/>
            <person name="Mukherjee S."/>
            <person name="Reddy T.B.K."/>
            <person name="Daum C."/>
            <person name="Copeland A."/>
            <person name="Chen I.A."/>
            <person name="Ivanova N.N."/>
            <person name="Kyrpides N.C."/>
            <person name="Shapiro N."/>
            <person name="Eloe-Fadrosh E.A."/>
            <person name="Pietrasiak N."/>
        </authorList>
    </citation>
    <scope>NUCLEOTIDE SEQUENCE</scope>
    <source>
        <strain evidence="3">GSE-NOS-MK-12-04C</strain>
    </source>
</reference>
<feature type="domain" description="Glycosyl transferase family 1" evidence="1">
    <location>
        <begin position="166"/>
        <end position="309"/>
    </location>
</feature>
<dbReference type="Pfam" id="PF00534">
    <property type="entry name" value="Glycos_transf_1"/>
    <property type="match status" value="1"/>
</dbReference>
<sequence length="358" mass="39970">MRIAQVAPLWERVPPPAYGGIELVVGLLTDELVRRGHEVTLFASGDSISLAKLESIHPRALRLDPNIKEYNIYEMLQLGTVYERAEEFDIIHSHMGCAALPYGNLVKTPTVHTLHGVFTSDNEKMFTYAKRQPYISISDAQREANLGLNCVATVYNGIDVSSYEFHPEPKNPPYLAFLGRISPEKGPHLAIEIAKKSGWHLKMAGKVDIVDVEYFEKEIKPHIDGKQIEYLGEANHFEKNALMGGAVATLFPITWREPFGLVMVESMAAGTPVIAMKLGSTLEVIVDSKTGFLCDTVDECVNAVSKVAELDRKICREHVLNRFSVQRMTDGYEAVYQQIMAEKFARNGHSRKPLIVSV</sequence>
<evidence type="ECO:0000259" key="2">
    <source>
        <dbReference type="Pfam" id="PF13439"/>
    </source>
</evidence>
<evidence type="ECO:0000313" key="3">
    <source>
        <dbReference type="EMBL" id="MBW4668204.1"/>
    </source>
</evidence>
<dbReference type="GO" id="GO:0016757">
    <property type="term" value="F:glycosyltransferase activity"/>
    <property type="evidence" value="ECO:0007669"/>
    <property type="project" value="InterPro"/>
</dbReference>
<proteinExistence type="predicted"/>
<evidence type="ECO:0000259" key="1">
    <source>
        <dbReference type="Pfam" id="PF00534"/>
    </source>
</evidence>
<dbReference type="AlphaFoldDB" id="A0A951UST0"/>
<dbReference type="Pfam" id="PF13439">
    <property type="entry name" value="Glyco_transf_4"/>
    <property type="match status" value="1"/>
</dbReference>
<accession>A0A951UST0</accession>
<gene>
    <name evidence="3" type="ORF">KME60_12470</name>
</gene>
<dbReference type="InterPro" id="IPR028098">
    <property type="entry name" value="Glyco_trans_4-like_N"/>
</dbReference>
<dbReference type="CDD" id="cd03802">
    <property type="entry name" value="GT4_AviGT4-like"/>
    <property type="match status" value="1"/>
</dbReference>
<feature type="domain" description="Glycosyltransferase subfamily 4-like N-terminal" evidence="2">
    <location>
        <begin position="18"/>
        <end position="160"/>
    </location>
</feature>
<reference evidence="3" key="1">
    <citation type="submission" date="2021-05" db="EMBL/GenBank/DDBJ databases">
        <authorList>
            <person name="Pietrasiak N."/>
            <person name="Ward R."/>
            <person name="Stajich J.E."/>
            <person name="Kurbessoian T."/>
        </authorList>
    </citation>
    <scope>NUCLEOTIDE SEQUENCE</scope>
    <source>
        <strain evidence="3">GSE-NOS-MK-12-04C</strain>
    </source>
</reference>
<dbReference type="Proteomes" id="UP000729701">
    <property type="component" value="Unassembled WGS sequence"/>
</dbReference>
<dbReference type="EMBL" id="JAHHGZ010000011">
    <property type="protein sequence ID" value="MBW4668204.1"/>
    <property type="molecule type" value="Genomic_DNA"/>
</dbReference>
<dbReference type="InterPro" id="IPR001296">
    <property type="entry name" value="Glyco_trans_1"/>
</dbReference>
<dbReference type="PANTHER" id="PTHR12526">
    <property type="entry name" value="GLYCOSYLTRANSFERASE"/>
    <property type="match status" value="1"/>
</dbReference>
<dbReference type="PANTHER" id="PTHR12526:SF595">
    <property type="entry name" value="BLL5217 PROTEIN"/>
    <property type="match status" value="1"/>
</dbReference>
<protein>
    <submittedName>
        <fullName evidence="3">Glycosyltransferase family 4 protein</fullName>
    </submittedName>
</protein>